<dbReference type="AlphaFoldDB" id="A0A7C4RSZ7"/>
<keyword evidence="5" id="KW-0347">Helicase</keyword>
<keyword evidence="8" id="KW-0238">DNA-binding</keyword>
<gene>
    <name evidence="11" type="primary">recC</name>
    <name evidence="11" type="ORF">ENS29_11085</name>
</gene>
<keyword evidence="3" id="KW-0227">DNA damage</keyword>
<dbReference type="Gene3D" id="1.10.10.990">
    <property type="match status" value="1"/>
</dbReference>
<dbReference type="InterPro" id="IPR006697">
    <property type="entry name" value="RecC"/>
</dbReference>
<evidence type="ECO:0000256" key="8">
    <source>
        <dbReference type="ARBA" id="ARBA00023125"/>
    </source>
</evidence>
<dbReference type="GO" id="GO:0005524">
    <property type="term" value="F:ATP binding"/>
    <property type="evidence" value="ECO:0007669"/>
    <property type="project" value="UniProtKB-KW"/>
</dbReference>
<dbReference type="Gene3D" id="1.10.10.160">
    <property type="match status" value="1"/>
</dbReference>
<evidence type="ECO:0000313" key="11">
    <source>
        <dbReference type="EMBL" id="HGU33386.1"/>
    </source>
</evidence>
<organism evidence="11">
    <name type="scientific">Desulfatirhabdium butyrativorans</name>
    <dbReference type="NCBI Taxonomy" id="340467"/>
    <lineage>
        <taxon>Bacteria</taxon>
        <taxon>Pseudomonadati</taxon>
        <taxon>Thermodesulfobacteriota</taxon>
        <taxon>Desulfobacteria</taxon>
        <taxon>Desulfobacterales</taxon>
        <taxon>Desulfatirhabdiaceae</taxon>
        <taxon>Desulfatirhabdium</taxon>
    </lineage>
</organism>
<dbReference type="NCBIfam" id="TIGR01450">
    <property type="entry name" value="recC"/>
    <property type="match status" value="1"/>
</dbReference>
<dbReference type="Pfam" id="PF04257">
    <property type="entry name" value="Exonuc_V_gamma"/>
    <property type="match status" value="1"/>
</dbReference>
<reference evidence="11" key="1">
    <citation type="journal article" date="2020" name="mSystems">
        <title>Genome- and Community-Level Interaction Insights into Carbon Utilization and Element Cycling Functions of Hydrothermarchaeota in Hydrothermal Sediment.</title>
        <authorList>
            <person name="Zhou Z."/>
            <person name="Liu Y."/>
            <person name="Xu W."/>
            <person name="Pan J."/>
            <person name="Luo Z.H."/>
            <person name="Li M."/>
        </authorList>
    </citation>
    <scope>NUCLEOTIDE SEQUENCE [LARGE SCALE GENOMIC DNA]</scope>
    <source>
        <strain evidence="11">SpSt-477</strain>
    </source>
</reference>
<evidence type="ECO:0000256" key="9">
    <source>
        <dbReference type="ARBA" id="ARBA00023204"/>
    </source>
</evidence>
<dbReference type="EC" id="3.1.11.5" evidence="11"/>
<sequence>MLFLYRSNRIEAFLPVLTDILRDPLPNPLQPEWLCVHSHGTRIWLEQEMSMRLGIWANVYAPFPRELVETFLALSLKDDDLRWLRQEEAALRILAVLEEPELRPEWEALRGYLDANASALSRYRLACRIARLFDEYAVYRSEMVLDWEVGRQTPLEGDPALRWQPHLWRAVYGGHGIRHLASAAARWFKAVENGWSPPVDLPSRMVLFGISFLPPLFCTLLNSFAQWCDIHLFVPSPSDAYWAAVHSRREMILEADRSETAGASFLFDEVQTHPLLISLGKAWRDFQYLIEERMTYHETEDVWFVDPIQTQSSPSLLTILQSDMFHLRQSTIDPERLRDGTITVHACHGPLREVEVLRDCLLALFAEHPEIAPDHVVVMAPDIETYAPWIEAVFGAGGEAGGSIPYTISDVSMHLRSELLEAFVALLRLAEARLTVQEVFDFLNMGCVRAAVGFQADELARLLGWVQQSGVRWGIDGNHRKRVCGSAFDENSWRFGIERMMLGTAMGDGELDVYGNTSPFVGIEGQDCLLLGRFVEVLERLFRLVDRIGKPRTPAEWETLLSEALAAFFAADADQLYYLTRIRRWLMDFVSLSREAGFDRPIEATDVAQMISDQLLMQPSQGGFRRGGITFCSLVPMRNIPFDVVCLIGMNEADFPRKAYRPGFDWIGRKPRIGDRILRDEDRGLFLEALLSVRKRLIMTYTGFDVQSGTEKSPASVVQELMDLFSPSSEPDPDGSTDCPLRLRHPMHAFSPKAFSGGGFLRYGAEAAFSIAQALASEQRVLPPFITKPVEIDAVDEISLDELIRFWRNPTAAFLEHALGVCFERLPGILPDREPIVLDALERWDIGTRRLQSGIQGEDLDRLDRHMLRSGKLPPQAIGKAQYEAIRFRTERLLQTAATEGGHCTEAVFRVTCAGKRIAARLSGICREGTNGLLVCHYGRLGAARSIDFWIRHLVLQMTLPLSERRPSCMIGMDKDKIQRIHLTPMGGEVEDILANLIRFYLDGLRFPLPFFPETSLAFADALENGKGIQTAMANALSAWEGTDYRPGEGQEEAVRLVYRERSPLDRSAACHTTFQKTASIIWQPFLRSVAKQ</sequence>
<accession>A0A7C4RSZ7</accession>
<evidence type="ECO:0000256" key="4">
    <source>
        <dbReference type="ARBA" id="ARBA00022801"/>
    </source>
</evidence>
<keyword evidence="2" id="KW-0547">Nucleotide-binding</keyword>
<dbReference type="Gene3D" id="3.40.50.10930">
    <property type="match status" value="1"/>
</dbReference>
<dbReference type="SUPFAM" id="SSF52980">
    <property type="entry name" value="Restriction endonuclease-like"/>
    <property type="match status" value="1"/>
</dbReference>
<feature type="domain" description="RecC C-terminal" evidence="10">
    <location>
        <begin position="796"/>
        <end position="1023"/>
    </location>
</feature>
<dbReference type="Pfam" id="PF17946">
    <property type="entry name" value="RecC_C"/>
    <property type="match status" value="1"/>
</dbReference>
<protein>
    <submittedName>
        <fullName evidence="11">Exodeoxyribonuclease V subunit gamma</fullName>
        <ecNumber evidence="11">3.1.11.5</ecNumber>
    </submittedName>
</protein>
<dbReference type="GO" id="GO:0006310">
    <property type="term" value="P:DNA recombination"/>
    <property type="evidence" value="ECO:0007669"/>
    <property type="project" value="TreeGrafter"/>
</dbReference>
<dbReference type="HAMAP" id="MF_01486">
    <property type="entry name" value="RecC"/>
    <property type="match status" value="1"/>
</dbReference>
<evidence type="ECO:0000256" key="3">
    <source>
        <dbReference type="ARBA" id="ARBA00022763"/>
    </source>
</evidence>
<dbReference type="Gene3D" id="3.40.50.300">
    <property type="entry name" value="P-loop containing nucleotide triphosphate hydrolases"/>
    <property type="match status" value="2"/>
</dbReference>
<dbReference type="InterPro" id="IPR011335">
    <property type="entry name" value="Restrct_endonuc-II-like"/>
</dbReference>
<keyword evidence="1" id="KW-0540">Nuclease</keyword>
<keyword evidence="7" id="KW-0067">ATP-binding</keyword>
<dbReference type="SUPFAM" id="SSF52540">
    <property type="entry name" value="P-loop containing nucleoside triphosphate hydrolases"/>
    <property type="match status" value="2"/>
</dbReference>
<evidence type="ECO:0000256" key="2">
    <source>
        <dbReference type="ARBA" id="ARBA00022741"/>
    </source>
</evidence>
<dbReference type="InterPro" id="IPR027417">
    <property type="entry name" value="P-loop_NTPase"/>
</dbReference>
<keyword evidence="6" id="KW-0269">Exonuclease</keyword>
<dbReference type="GO" id="GO:0006281">
    <property type="term" value="P:DNA repair"/>
    <property type="evidence" value="ECO:0007669"/>
    <property type="project" value="UniProtKB-KW"/>
</dbReference>
<dbReference type="EMBL" id="DSUH01000254">
    <property type="protein sequence ID" value="HGU33386.1"/>
    <property type="molecule type" value="Genomic_DNA"/>
</dbReference>
<keyword evidence="4 11" id="KW-0378">Hydrolase</keyword>
<evidence type="ECO:0000256" key="6">
    <source>
        <dbReference type="ARBA" id="ARBA00022839"/>
    </source>
</evidence>
<dbReference type="PANTHER" id="PTHR30591">
    <property type="entry name" value="RECBCD ENZYME SUBUNIT RECC"/>
    <property type="match status" value="1"/>
</dbReference>
<dbReference type="InterPro" id="IPR041500">
    <property type="entry name" value="RecC_C"/>
</dbReference>
<evidence type="ECO:0000256" key="7">
    <source>
        <dbReference type="ARBA" id="ARBA00022840"/>
    </source>
</evidence>
<dbReference type="PIRSF" id="PIRSF000980">
    <property type="entry name" value="RecC"/>
    <property type="match status" value="1"/>
</dbReference>
<dbReference type="PANTHER" id="PTHR30591:SF1">
    <property type="entry name" value="RECBCD ENZYME SUBUNIT RECC"/>
    <property type="match status" value="1"/>
</dbReference>
<evidence type="ECO:0000259" key="10">
    <source>
        <dbReference type="Pfam" id="PF17946"/>
    </source>
</evidence>
<evidence type="ECO:0000256" key="5">
    <source>
        <dbReference type="ARBA" id="ARBA00022806"/>
    </source>
</evidence>
<name>A0A7C4RSZ7_9BACT</name>
<dbReference type="GO" id="GO:0003677">
    <property type="term" value="F:DNA binding"/>
    <property type="evidence" value="ECO:0007669"/>
    <property type="project" value="UniProtKB-KW"/>
</dbReference>
<dbReference type="GO" id="GO:0009338">
    <property type="term" value="C:exodeoxyribonuclease V complex"/>
    <property type="evidence" value="ECO:0007669"/>
    <property type="project" value="InterPro"/>
</dbReference>
<evidence type="ECO:0000256" key="1">
    <source>
        <dbReference type="ARBA" id="ARBA00022722"/>
    </source>
</evidence>
<dbReference type="GO" id="GO:0004386">
    <property type="term" value="F:helicase activity"/>
    <property type="evidence" value="ECO:0007669"/>
    <property type="project" value="UniProtKB-KW"/>
</dbReference>
<comment type="caution">
    <text evidence="11">The sequence shown here is derived from an EMBL/GenBank/DDBJ whole genome shotgun (WGS) entry which is preliminary data.</text>
</comment>
<keyword evidence="9" id="KW-0234">DNA repair</keyword>
<dbReference type="InterPro" id="IPR013986">
    <property type="entry name" value="DExx_box_DNA_helicase_dom_sf"/>
</dbReference>
<proteinExistence type="inferred from homology"/>
<dbReference type="GO" id="GO:0008854">
    <property type="term" value="F:exodeoxyribonuclease V activity"/>
    <property type="evidence" value="ECO:0007669"/>
    <property type="project" value="UniProtKB-EC"/>
</dbReference>